<accession>A0A239KT22</accession>
<dbReference type="InterPro" id="IPR019734">
    <property type="entry name" value="TPR_rpt"/>
</dbReference>
<keyword evidence="1" id="KW-0802">TPR repeat</keyword>
<dbReference type="OrthoDB" id="97761at2"/>
<evidence type="ECO:0008006" key="5">
    <source>
        <dbReference type="Google" id="ProtNLM"/>
    </source>
</evidence>
<dbReference type="SMART" id="SM00028">
    <property type="entry name" value="TPR"/>
    <property type="match status" value="5"/>
</dbReference>
<dbReference type="PANTHER" id="PTHR12558:SF44">
    <property type="entry name" value="TETRATRICOPEPTIDE REPEAT-CONTAINING PROTEIN"/>
    <property type="match status" value="1"/>
</dbReference>
<evidence type="ECO:0000313" key="3">
    <source>
        <dbReference type="EMBL" id="SNT21496.1"/>
    </source>
</evidence>
<dbReference type="SUPFAM" id="SSF48452">
    <property type="entry name" value="TPR-like"/>
    <property type="match status" value="3"/>
</dbReference>
<evidence type="ECO:0000313" key="4">
    <source>
        <dbReference type="Proteomes" id="UP000198356"/>
    </source>
</evidence>
<organism evidence="3 4">
    <name type="scientific">Granulicella rosea</name>
    <dbReference type="NCBI Taxonomy" id="474952"/>
    <lineage>
        <taxon>Bacteria</taxon>
        <taxon>Pseudomonadati</taxon>
        <taxon>Acidobacteriota</taxon>
        <taxon>Terriglobia</taxon>
        <taxon>Terriglobales</taxon>
        <taxon>Acidobacteriaceae</taxon>
        <taxon>Granulicella</taxon>
    </lineage>
</organism>
<dbReference type="Proteomes" id="UP000198356">
    <property type="component" value="Unassembled WGS sequence"/>
</dbReference>
<feature type="region of interest" description="Disordered" evidence="2">
    <location>
        <begin position="2332"/>
        <end position="2368"/>
    </location>
</feature>
<dbReference type="Gene3D" id="1.25.40.10">
    <property type="entry name" value="Tetratricopeptide repeat domain"/>
    <property type="match status" value="3"/>
</dbReference>
<proteinExistence type="predicted"/>
<dbReference type="RefSeq" id="WP_142988369.1">
    <property type="nucleotide sequence ID" value="NZ_FZOU01000005.1"/>
</dbReference>
<dbReference type="EMBL" id="FZOU01000005">
    <property type="protein sequence ID" value="SNT21496.1"/>
    <property type="molecule type" value="Genomic_DNA"/>
</dbReference>
<evidence type="ECO:0000256" key="1">
    <source>
        <dbReference type="PROSITE-ProRule" id="PRU00339"/>
    </source>
</evidence>
<gene>
    <name evidence="3" type="ORF">SAMN05421770_105203</name>
</gene>
<dbReference type="GO" id="GO:0051301">
    <property type="term" value="P:cell division"/>
    <property type="evidence" value="ECO:0007669"/>
    <property type="project" value="TreeGrafter"/>
</dbReference>
<dbReference type="PROSITE" id="PS50005">
    <property type="entry name" value="TPR"/>
    <property type="match status" value="1"/>
</dbReference>
<name>A0A239KT22_9BACT</name>
<reference evidence="3 4" key="1">
    <citation type="submission" date="2017-06" db="EMBL/GenBank/DDBJ databases">
        <authorList>
            <person name="Kim H.J."/>
            <person name="Triplett B.A."/>
        </authorList>
    </citation>
    <scope>NUCLEOTIDE SEQUENCE [LARGE SCALE GENOMIC DNA]</scope>
    <source>
        <strain evidence="3 4">DSM 18704</strain>
    </source>
</reference>
<keyword evidence="4" id="KW-1185">Reference proteome</keyword>
<sequence>MSSLRLSSIRLSSLKRWRFDHWSKAAASVCASLLICATVEARADLPGWMQHVLGASTFEAALYRAFDLPGVKVLYPRPPKEAQAELQRLTQADAKAELYTLKALTDEQALDFGAAEADWKTYVAKAADTGAARLRLADYYHRRLQIQDEAKTLAEAANAPPAAGERFTPPVRQRSWTTYERLLRLLDEQGPDRNPAAIAEVYKQWIMRYPLQTTLYGRLLRVQLERRDYAAAESVIAQYRQARADDAVFPIKATALVEYTRGSQQKALEVYDRSFQPLWPQELVESYLSLLEATRQKRAFVADARARLVRNPDDLNALARIVVANRAQGQAEIDAWREGKDARRSPWSAEELYTLARLCGDGQNVPEAARFYFALASAQGNLTGGESAAQAGTAALIHLLLSAPEQPIALGGGNLSMYRDIATLDHGPGYWNGVLSLWLNGATPDSSFHDEELKAQPYFHRTKAAELLAQFDKQFPNAPQRAGLHAELLHVYANYGETALTIAAAKEFLSAFPKAEERTEVSGLLADAYARNKDTASEFALYDAMLAELGAKTAGMPLSSAQPAAAAPEEYTAPAATEAATTTKQAAPPAFELSGIVPDGLPVSLPAVEYGQTLERYIGRLTAQGNLPKALEVLRAQLDRNPGDPLIYERLAAFLQQNNLYAQQDAVYKLAIDKFQDAGWYDKLARLYLREKKREAFADITRQVTRTFEGTEVDRFFSQVGQGGPDLFLQLNLYAAERFPHDLTFTRNLLAAYTSKQTGNAAAWEKLLRQHWMDAEDLRAEFFEYLSRTNKLDAEVAQLRQLAPAQTPEANPAAARELAEAYLQSSHFEQSAPLLGSLAALYPADATIGNRAASVFRSLAYYDPSATGRAVAIETNLLQANPGDTTLLATLGDLHAEQKDGGATDLAAAAPYWRRIPAVHAGSPEGYLEAATIFWDYFQFDDALAQIAAARTRFHNPALYGYEAGAIDEGRREMPAAIAEYTAAALASDEPAHARLLTLARRKSTRPLVDAATAAALAAHRDATALSLRADVLAAQRRDAELPALFDQAIAHATTAAQVEELATLAQSHALTPVYEHALARQAELATDGVQSIELQYTLARSYESRHDVKSATLVIDKVYRANPKILGVVRATTDFYDRTEQPKQAIATLLEAAKAANPEFAAQFTLEAADKANTAGDTAQARTLATGLLAQEPYNPRYLAVMATSYARAGDDAGLRAFYAAKLDAIKTAPIGRDERRQTMVILRRGLIPALTRLKDYAGALDQYIAIISAYPEDSGTTQVAALYALRYSRQQQLLDFLRTTLKASPRDSRFAILLAQVETTFEDLPAAVTAYSQAIAIRKDRVDLYTARADLLVRLTRLDEAAEDYQRLYLLTYKDPAWMVRLAELRARQQRPADAVKALETAWITGRPVAAANSFTVAAQLEQWNLLKEARTYAELGASQAGDDLLLGANAATYARILTRAGLADKALRTLLAAYHAADTSALSPAVLTAQAEKEGVASVTDAEWRRNFVQSRHAQLDTQLRQGVDAIGAVVQTYFTPEQKLAYAQTLDGLRATPAPGVDGQFLIGAAASAGLRDREADWRKQALMASASGSHNLVNLQPYTELQRSRLQFAALAQTLEALVATRPSVEKNAMRQTAAEAYRDAGDAGAELRLDRALVQNGDPNARERYFRLLLQRSPASLTATAGGKYGELADAAANYALAHGTDAAAQAAVAARAANLPALWRSATTSLLGLYLVDSTPAVNAAFTQSLADRSIGERLATPVDAKTNLTGRTWYYYAGRYGAYRMAVTSAGDAEDFLPASLERNPESARGYAALGRTYVEAGKLDAGLGEFGHALELDADQPLMHDEMAAALWRAGRKDEAMAQWRQAYGSLLAVENKAAPPASFWSQFGNITANVGRRGLAAKLRPEIDAVMTPYLSRNGSYRSNELLRAIYEASATPAEGTAWIAALAVASKDPAGILNDLALYNQVHWLAPQSAETLLMRLIELTRSLPAASEGGSRADDVAMIQRKLMALYLEQNELAKAAALLDTVSPEKVKTYDFDQSRIVLAARSGRLPALLDAWRAQPESAPEEPVFNGALRQLQRVTPAYTPDAAVLRTLEEFLFARKQLANSLAATDFLALAEARLKTGDLPGALDLLHRLALRPADGADPYANLDSAAALLESSQQPAAAIPFLATLSRSVPWNASLRSRLALAQLAAGQDRAQAQAALLAVAASSDAPYALRLAAAKALPSVQTASLGSKELELLAGRSHSADAARQPYFAAARFAAAADPANREQEAALLREAIAIDPASPAAAPAHLRLFVVEAEAGQTQAALAVFASLQTMRSPTQASTPSGADEASADADGAAEEPEVSGEPGVAELPPLAADEPLAARIHLAELLAKVQEDAGEPGFALEYLQAALRLEPDAARKAELRRRFDALNAETVLEQRNATRRPTIHAALDQANLVRPRLTLADLAREAAAGIKEAP</sequence>
<protein>
    <recommendedName>
        <fullName evidence="5">Tetratricopeptide repeat-containing protein</fullName>
    </recommendedName>
</protein>
<evidence type="ECO:0000256" key="2">
    <source>
        <dbReference type="SAM" id="MobiDB-lite"/>
    </source>
</evidence>
<dbReference type="PANTHER" id="PTHR12558">
    <property type="entry name" value="CELL DIVISION CYCLE 16,23,27"/>
    <property type="match status" value="1"/>
</dbReference>
<feature type="repeat" description="TPR" evidence="1">
    <location>
        <begin position="1812"/>
        <end position="1845"/>
    </location>
</feature>
<dbReference type="InterPro" id="IPR011990">
    <property type="entry name" value="TPR-like_helical_dom_sf"/>
</dbReference>
<feature type="compositionally biased region" description="Acidic residues" evidence="2">
    <location>
        <begin position="2345"/>
        <end position="2358"/>
    </location>
</feature>